<dbReference type="Gene3D" id="3.30.460.10">
    <property type="entry name" value="Beta Polymerase, domain 2"/>
    <property type="match status" value="1"/>
</dbReference>
<evidence type="ECO:0000259" key="1">
    <source>
        <dbReference type="Pfam" id="PF01909"/>
    </source>
</evidence>
<evidence type="ECO:0000313" key="2">
    <source>
        <dbReference type="EMBL" id="QSG09682.1"/>
    </source>
</evidence>
<dbReference type="CDD" id="cd05403">
    <property type="entry name" value="NT_KNTase_like"/>
    <property type="match status" value="1"/>
</dbReference>
<dbReference type="KEGG" id="hds:HSR122_2303"/>
<keyword evidence="3" id="KW-1185">Reference proteome</keyword>
<dbReference type="InterPro" id="IPR002934">
    <property type="entry name" value="Polymerase_NTP_transf_dom"/>
</dbReference>
<dbReference type="InterPro" id="IPR043519">
    <property type="entry name" value="NT_sf"/>
</dbReference>
<sequence>MEDVLELLIRNPFREFTVRQLREITDNGSKTTTRAVDLLRQLELVRVDESGRSKHVRLNRERVTIPDEPLFALPQDEFREPVRAFAGRACEEVPSFSALVVFGSVARGEADRRSDIDVWLLVDNDDNLLQARRTATDIAVDLGEQRFGDEGDRYEFEVLVESVESAVSHGEAEDGIDEVLAEGVVIEDSDALGRVKDVVLGSADVAEVIGDE</sequence>
<protein>
    <submittedName>
        <fullName evidence="2">Minimal nucleotidyltransferase</fullName>
    </submittedName>
</protein>
<gene>
    <name evidence="2" type="ORF">HSR122_2303</name>
</gene>
<dbReference type="InterPro" id="IPR036390">
    <property type="entry name" value="WH_DNA-bd_sf"/>
</dbReference>
<dbReference type="AlphaFoldDB" id="A0A897NAB7"/>
<organism evidence="2 3">
    <name type="scientific">Halapricum desulfuricans</name>
    <dbReference type="NCBI Taxonomy" id="2841257"/>
    <lineage>
        <taxon>Archaea</taxon>
        <taxon>Methanobacteriati</taxon>
        <taxon>Methanobacteriota</taxon>
        <taxon>Stenosarchaea group</taxon>
        <taxon>Halobacteria</taxon>
        <taxon>Halobacteriales</taxon>
        <taxon>Haloarculaceae</taxon>
        <taxon>Halapricum</taxon>
    </lineage>
</organism>
<dbReference type="SUPFAM" id="SSF81301">
    <property type="entry name" value="Nucleotidyltransferase"/>
    <property type="match status" value="1"/>
</dbReference>
<dbReference type="Proteomes" id="UP000662973">
    <property type="component" value="Chromosome"/>
</dbReference>
<name>A0A897NAB7_9EURY</name>
<dbReference type="GO" id="GO:0016779">
    <property type="term" value="F:nucleotidyltransferase activity"/>
    <property type="evidence" value="ECO:0007669"/>
    <property type="project" value="InterPro"/>
</dbReference>
<keyword evidence="2" id="KW-0808">Transferase</keyword>
<proteinExistence type="predicted"/>
<dbReference type="SUPFAM" id="SSF46785">
    <property type="entry name" value="Winged helix' DNA-binding domain"/>
    <property type="match status" value="1"/>
</dbReference>
<feature type="domain" description="Polymerase nucleotidyl transferase" evidence="1">
    <location>
        <begin position="85"/>
        <end position="133"/>
    </location>
</feature>
<dbReference type="EMBL" id="CP064788">
    <property type="protein sequence ID" value="QSG09682.1"/>
    <property type="molecule type" value="Genomic_DNA"/>
</dbReference>
<evidence type="ECO:0000313" key="3">
    <source>
        <dbReference type="Proteomes" id="UP000662973"/>
    </source>
</evidence>
<accession>A0A897NAB7</accession>
<dbReference type="Pfam" id="PF01909">
    <property type="entry name" value="NTP_transf_2"/>
    <property type="match status" value="1"/>
</dbReference>
<reference evidence="2 3" key="1">
    <citation type="submission" date="2020-11" db="EMBL/GenBank/DDBJ databases">
        <title>Carbohydrate-dependent, anaerobic sulfur respiration: A novel catabolism in halophilic archaea.</title>
        <authorList>
            <person name="Sorokin D.Y."/>
            <person name="Messina E."/>
            <person name="Smedile F."/>
            <person name="La Cono V."/>
            <person name="Hallsworth J.E."/>
            <person name="Yakimov M.M."/>
        </authorList>
    </citation>
    <scope>NUCLEOTIDE SEQUENCE [LARGE SCALE GENOMIC DNA]</scope>
    <source>
        <strain evidence="2 3">HSR12-2</strain>
    </source>
</reference>